<proteinExistence type="inferred from homology"/>
<dbReference type="InterPro" id="IPR011990">
    <property type="entry name" value="TPR-like_helical_dom_sf"/>
</dbReference>
<evidence type="ECO:0000256" key="3">
    <source>
        <dbReference type="PROSITE-ProRule" id="PRU00708"/>
    </source>
</evidence>
<dbReference type="KEGG" id="dzi:111305449"/>
<keyword evidence="2" id="KW-0677">Repeat</keyword>
<protein>
    <submittedName>
        <fullName evidence="5">Pentatricopeptide repeat-containing protein At3g07290, mitochondrial</fullName>
    </submittedName>
</protein>
<sequence length="895" mass="99313">MFLKRCIVQLPCGSPSLNSVSFLSSYNQTTAVVLTPQDTAHRTSSLINQPNWKTNLTLKSLVSHMNPNVAAQVILLQNNNVSLAFKFFQWVCQHSTYCYDTTSRIHLLKLLVSSNSFQIAHKAIIELVKNCSNNEDDLLKLMGALDEVRETGFRLNYPCFSVLLASLAKLSMGFLAFLVYKRMVAEGFALSAIDYGTMINALSKIGFVCQAEMFMSQALKLGFELGTHICTSLVLGYCRQNYLWEAFRVLDVMSRPDGCGANSVTYSILIHGLCEIGRVEEAFALKEGMKENGCQPTTRTYTVLVKALCDDGLIGTALDLVGEMIGKGCKPNVYTYTVLIDGLCREGKIEEGNGMFRQVVKGGVYPGIVTYNALINGYCKEGKIVSAFELLSVMEKRNCKPNIRTYNELIEGLCRVNKPYKAMLLLGRVINNGLLPNSVTYNILIDGFCREGHFNMACQIFELMNSFGVDPDAYSFTAMIDGMSKQGRLKPANGLLCKMIKKGIEPDEVTFTALIDGFCKIGNTGDASKLFKMMIANGCLKTCHAFNSILHVLSKECKLVEEYALFGKILKHGLLPSVVTYTILVGGLFQAGKVDQSLSMMELMKQVGCPPDVYTYNVVVNGLCQIGRFEDAERMLDNMSGIGVPPNYVTYTILVKAHVYAGRLDCALDIMSIMVKKGYQPNSRIYSALLAGFISSNKANKAGDSSFISLLDVSSPLTAENYEEFVSSNVLKEMELEHAFKLRPEIEKFSGSVLEFDNFLITGLCKVGRILDAENLTKDILKHGLYPDKACFSVIDWHSKNSNCNECLEFLDLIVSHGFLPSFQSYCSVIHCMRTKGKTKEAQRLLADLMKYNNIGEASAVLPHIEFLVNSDEPEKCTELLKLIEQMASRERPVI</sequence>
<evidence type="ECO:0000313" key="4">
    <source>
        <dbReference type="Proteomes" id="UP000515121"/>
    </source>
</evidence>
<comment type="similarity">
    <text evidence="1">Belongs to the PPR family. P subfamily.</text>
</comment>
<feature type="repeat" description="PPR" evidence="3">
    <location>
        <begin position="507"/>
        <end position="541"/>
    </location>
</feature>
<dbReference type="Proteomes" id="UP000515121">
    <property type="component" value="Unplaced"/>
</dbReference>
<evidence type="ECO:0000256" key="1">
    <source>
        <dbReference type="ARBA" id="ARBA00007626"/>
    </source>
</evidence>
<keyword evidence="4" id="KW-1185">Reference proteome</keyword>
<dbReference type="GeneID" id="111305449"/>
<reference evidence="5" key="1">
    <citation type="submission" date="2025-08" db="UniProtKB">
        <authorList>
            <consortium name="RefSeq"/>
        </authorList>
    </citation>
    <scope>IDENTIFICATION</scope>
    <source>
        <tissue evidence="5">Fruit stalk</tissue>
    </source>
</reference>
<dbReference type="Pfam" id="PF13812">
    <property type="entry name" value="PPR_3"/>
    <property type="match status" value="1"/>
</dbReference>
<dbReference type="PANTHER" id="PTHR47941">
    <property type="entry name" value="PENTATRICOPEPTIDE REPEAT-CONTAINING PROTEIN 3, MITOCHONDRIAL"/>
    <property type="match status" value="1"/>
</dbReference>
<organism evidence="4 5">
    <name type="scientific">Durio zibethinus</name>
    <name type="common">Durian</name>
    <dbReference type="NCBI Taxonomy" id="66656"/>
    <lineage>
        <taxon>Eukaryota</taxon>
        <taxon>Viridiplantae</taxon>
        <taxon>Streptophyta</taxon>
        <taxon>Embryophyta</taxon>
        <taxon>Tracheophyta</taxon>
        <taxon>Spermatophyta</taxon>
        <taxon>Magnoliopsida</taxon>
        <taxon>eudicotyledons</taxon>
        <taxon>Gunneridae</taxon>
        <taxon>Pentapetalae</taxon>
        <taxon>rosids</taxon>
        <taxon>malvids</taxon>
        <taxon>Malvales</taxon>
        <taxon>Malvaceae</taxon>
        <taxon>Helicteroideae</taxon>
        <taxon>Durio</taxon>
    </lineage>
</organism>
<feature type="repeat" description="PPR" evidence="3">
    <location>
        <begin position="647"/>
        <end position="681"/>
    </location>
</feature>
<dbReference type="RefSeq" id="XP_022758749.1">
    <property type="nucleotide sequence ID" value="XM_022903014.1"/>
</dbReference>
<feature type="repeat" description="PPR" evidence="3">
    <location>
        <begin position="262"/>
        <end position="296"/>
    </location>
</feature>
<name>A0A6P6A195_DURZI</name>
<evidence type="ECO:0000313" key="5">
    <source>
        <dbReference type="RefSeq" id="XP_022758749.1"/>
    </source>
</evidence>
<feature type="repeat" description="PPR" evidence="3">
    <location>
        <begin position="577"/>
        <end position="611"/>
    </location>
</feature>
<dbReference type="NCBIfam" id="TIGR00756">
    <property type="entry name" value="PPR"/>
    <property type="match status" value="11"/>
</dbReference>
<accession>A0A6P6A195</accession>
<dbReference type="PROSITE" id="PS51375">
    <property type="entry name" value="PPR"/>
    <property type="match status" value="11"/>
</dbReference>
<dbReference type="Gene3D" id="1.25.40.10">
    <property type="entry name" value="Tetratricopeptide repeat domain"/>
    <property type="match status" value="7"/>
</dbReference>
<feature type="repeat" description="PPR" evidence="3">
    <location>
        <begin position="437"/>
        <end position="471"/>
    </location>
</feature>
<dbReference type="Pfam" id="PF01535">
    <property type="entry name" value="PPR"/>
    <property type="match status" value="2"/>
</dbReference>
<feature type="repeat" description="PPR" evidence="3">
    <location>
        <begin position="297"/>
        <end position="331"/>
    </location>
</feature>
<dbReference type="InterPro" id="IPR002885">
    <property type="entry name" value="PPR_rpt"/>
</dbReference>
<feature type="repeat" description="PPR" evidence="3">
    <location>
        <begin position="402"/>
        <end position="436"/>
    </location>
</feature>
<gene>
    <name evidence="5" type="primary">LOC111305449</name>
</gene>
<dbReference type="OrthoDB" id="185373at2759"/>
<feature type="repeat" description="PPR" evidence="3">
    <location>
        <begin position="612"/>
        <end position="646"/>
    </location>
</feature>
<feature type="repeat" description="PPR" evidence="3">
    <location>
        <begin position="332"/>
        <end position="366"/>
    </location>
</feature>
<evidence type="ECO:0000256" key="2">
    <source>
        <dbReference type="ARBA" id="ARBA00022737"/>
    </source>
</evidence>
<dbReference type="Pfam" id="PF13041">
    <property type="entry name" value="PPR_2"/>
    <property type="match status" value="4"/>
</dbReference>
<dbReference type="Pfam" id="PF12854">
    <property type="entry name" value="PPR_1"/>
    <property type="match status" value="2"/>
</dbReference>
<feature type="repeat" description="PPR" evidence="3">
    <location>
        <begin position="367"/>
        <end position="401"/>
    </location>
</feature>
<dbReference type="AlphaFoldDB" id="A0A6P6A195"/>
<feature type="repeat" description="PPR" evidence="3">
    <location>
        <begin position="472"/>
        <end position="506"/>
    </location>
</feature>